<keyword evidence="3" id="KW-1185">Reference proteome</keyword>
<dbReference type="GeneID" id="93011731"/>
<name>Q6MQ45_BDEBA</name>
<evidence type="ECO:0008006" key="4">
    <source>
        <dbReference type="Google" id="ProtNLM"/>
    </source>
</evidence>
<dbReference type="HOGENOM" id="CLU_1212877_0_0_7"/>
<dbReference type="AlphaFoldDB" id="Q6MQ45"/>
<protein>
    <recommendedName>
        <fullName evidence="4">Glycine zipper domain-containing protein</fullName>
    </recommendedName>
</protein>
<dbReference type="EMBL" id="BX842647">
    <property type="protein sequence ID" value="CAE78602.1"/>
    <property type="molecule type" value="Genomic_DNA"/>
</dbReference>
<dbReference type="Proteomes" id="UP000008080">
    <property type="component" value="Chromosome"/>
</dbReference>
<gene>
    <name evidence="2" type="ordered locus">Bd0639</name>
</gene>
<proteinExistence type="predicted"/>
<organism evidence="2 3">
    <name type="scientific">Bdellovibrio bacteriovorus (strain ATCC 15356 / DSM 50701 / NCIMB 9529 / HD100)</name>
    <dbReference type="NCBI Taxonomy" id="264462"/>
    <lineage>
        <taxon>Bacteria</taxon>
        <taxon>Pseudomonadati</taxon>
        <taxon>Bdellovibrionota</taxon>
        <taxon>Bdellovibrionia</taxon>
        <taxon>Bdellovibrionales</taxon>
        <taxon>Pseudobdellovibrionaceae</taxon>
        <taxon>Bdellovibrio</taxon>
    </lineage>
</organism>
<dbReference type="STRING" id="264462.Bd0639"/>
<keyword evidence="1" id="KW-0732">Signal</keyword>
<dbReference type="KEGG" id="bba:Bd0639"/>
<evidence type="ECO:0000313" key="2">
    <source>
        <dbReference type="EMBL" id="CAE78602.1"/>
    </source>
</evidence>
<accession>Q6MQ45</accession>
<reference evidence="2 3" key="1">
    <citation type="journal article" date="2004" name="Science">
        <title>A predator unmasked: life cycle of Bdellovibrio bacteriovorus from a genomic perspective.</title>
        <authorList>
            <person name="Rendulic S."/>
            <person name="Jagtap P."/>
            <person name="Rosinus A."/>
            <person name="Eppinger M."/>
            <person name="Baar C."/>
            <person name="Lanz C."/>
            <person name="Keller H."/>
            <person name="Lambert C."/>
            <person name="Evans K.J."/>
            <person name="Goesmann A."/>
            <person name="Meyer F."/>
            <person name="Sockett R.E."/>
            <person name="Schuster S.C."/>
        </authorList>
    </citation>
    <scope>NUCLEOTIDE SEQUENCE [LARGE SCALE GENOMIC DNA]</scope>
    <source>
        <strain evidence="3">ATCC 15356 / DSM 50701 / NCIMB 9529 / HD100</strain>
    </source>
</reference>
<evidence type="ECO:0000313" key="3">
    <source>
        <dbReference type="Proteomes" id="UP000008080"/>
    </source>
</evidence>
<feature type="chain" id="PRO_5004276770" description="Glycine zipper domain-containing protein" evidence="1">
    <location>
        <begin position="22"/>
        <end position="228"/>
    </location>
</feature>
<evidence type="ECO:0000256" key="1">
    <source>
        <dbReference type="SAM" id="SignalP"/>
    </source>
</evidence>
<dbReference type="RefSeq" id="WP_011163204.1">
    <property type="nucleotide sequence ID" value="NC_005363.1"/>
</dbReference>
<feature type="signal peptide" evidence="1">
    <location>
        <begin position="1"/>
        <end position="21"/>
    </location>
</feature>
<sequence length="228" mass="24377">MKSHCLKIVFAIFTLPVFAKADVVANPEVYSAIESLSKYVQQKDDSFNAGVMYRKILENTEEKGVVEGLAIPIGKFYLMEKDPAARRNLKAVLSGINIEVEEDSTAEDQSNRHHRNNQNLVIDRDKCVATCIDDVIDGARDGAAIGTAIGIGGGPQVGAAGAAGGAVIGGALGGVKCSRKPECNDDKSKDVVSPNAQDRARVYFTVEGNMQTKMRIVVNNGHRIPGGF</sequence>